<protein>
    <submittedName>
        <fullName evidence="2">Uncharacterized protein</fullName>
    </submittedName>
</protein>
<keyword evidence="1" id="KW-0472">Membrane</keyword>
<evidence type="ECO:0000313" key="2">
    <source>
        <dbReference type="EMBL" id="MCC9294042.1"/>
    </source>
</evidence>
<comment type="caution">
    <text evidence="2">The sequence shown here is derived from an EMBL/GenBank/DDBJ whole genome shotgun (WGS) entry which is preliminary data.</text>
</comment>
<accession>A0ABS8N2M1</accession>
<dbReference type="Proteomes" id="UP001165422">
    <property type="component" value="Unassembled WGS sequence"/>
</dbReference>
<keyword evidence="3" id="KW-1185">Reference proteome</keyword>
<keyword evidence="1" id="KW-0812">Transmembrane</keyword>
<proteinExistence type="predicted"/>
<gene>
    <name evidence="2" type="ORF">LN736_04050</name>
</gene>
<feature type="transmembrane region" description="Helical" evidence="1">
    <location>
        <begin position="23"/>
        <end position="42"/>
    </location>
</feature>
<sequence>MKGLYFLPQWYKERVKAEKGKKLKFTVVLLLIINLLLVNMFIVNKNKLTNLDGELKNSVSRKSSVHYKSGTFECFLNFYEYIWKGKTFKDISIQNKDINFNVEGEENCLSLIKNIENTNKFIIKDLKCLEITDGEKKIWQINLRLK</sequence>
<organism evidence="2 3">
    <name type="scientific">Clostridium aromativorans</name>
    <dbReference type="NCBI Taxonomy" id="2836848"/>
    <lineage>
        <taxon>Bacteria</taxon>
        <taxon>Bacillati</taxon>
        <taxon>Bacillota</taxon>
        <taxon>Clostridia</taxon>
        <taxon>Eubacteriales</taxon>
        <taxon>Clostridiaceae</taxon>
        <taxon>Clostridium</taxon>
    </lineage>
</organism>
<evidence type="ECO:0000256" key="1">
    <source>
        <dbReference type="SAM" id="Phobius"/>
    </source>
</evidence>
<reference evidence="2" key="1">
    <citation type="submission" date="2021-11" db="EMBL/GenBank/DDBJ databases">
        <authorList>
            <person name="Qingchun L."/>
            <person name="Dong Z."/>
            <person name="Zongwei Q."/>
            <person name="Jia Z."/>
            <person name="Duotao L."/>
        </authorList>
    </citation>
    <scope>NUCLEOTIDE SEQUENCE</scope>
    <source>
        <strain evidence="2">WLY-B-L2</strain>
    </source>
</reference>
<dbReference type="EMBL" id="JAJJPB010000002">
    <property type="protein sequence ID" value="MCC9294042.1"/>
    <property type="molecule type" value="Genomic_DNA"/>
</dbReference>
<keyword evidence="1" id="KW-1133">Transmembrane helix</keyword>
<evidence type="ECO:0000313" key="3">
    <source>
        <dbReference type="Proteomes" id="UP001165422"/>
    </source>
</evidence>
<dbReference type="RefSeq" id="WP_150356528.1">
    <property type="nucleotide sequence ID" value="NZ_JAJJPB010000002.1"/>
</dbReference>
<name>A0ABS8N2M1_9CLOT</name>